<accession>A0A2A9P536</accession>
<dbReference type="EMBL" id="LAZP02000664">
    <property type="protein sequence ID" value="PFH56091.1"/>
    <property type="molecule type" value="Genomic_DNA"/>
</dbReference>
<proteinExistence type="predicted"/>
<evidence type="ECO:0000313" key="2">
    <source>
        <dbReference type="EMBL" id="PFH56091.1"/>
    </source>
</evidence>
<keyword evidence="3" id="KW-1185">Reference proteome</keyword>
<dbReference type="Proteomes" id="UP000037136">
    <property type="component" value="Unassembled WGS sequence"/>
</dbReference>
<evidence type="ECO:0000313" key="3">
    <source>
        <dbReference type="Proteomes" id="UP000037136"/>
    </source>
</evidence>
<sequence>MASPSTHALPEHWTELIAARRQRRLCASDVKAIRNRCLKDCGKRQLADCASCYGKALDRMRRRYTESREREWFTQRRAFLHELEGLFQEAKEGKRSLDVMEARIESEKEAWYRWVLRRYPEFIAVSDGSRGSSQDELRSMLDDPDRSRLELVSLMLGGIGTPPGGLPAVDAFADKVVAAGQDEAALKALYLNHFFVGDESGSGSKYQDVFRAHDAPTRLEAVIDAIVSDMKESRASQPVRDAHQRRLDELRRAKMAFEQNKMQVRSRALNRKAAAAVAATAAAAASSVREELYNLPPCLVCARPVDSRRVLSCSLCQAMVQLGSGRGTLTVYCSDACFSTGHGQHIDTSHACEAGDRCLQLSTTTSTATTDNDSKPSSCKVCLEQHQRITLYCSDRCARSNAPVHIRRYHPTTTTTTTRLEDDALAPTDVVVQRILVAGNPGLVMARAEAPP</sequence>
<protein>
    <submittedName>
        <fullName evidence="2">Uncharacterized protein</fullName>
    </submittedName>
</protein>
<feature type="coiled-coil region" evidence="1">
    <location>
        <begin position="240"/>
        <end position="267"/>
    </location>
</feature>
<dbReference type="AlphaFoldDB" id="A0A2A9P536"/>
<reference evidence="2 3" key="1">
    <citation type="journal article" date="2015" name="BMC Genomics">
        <title>Gene expression during zombie ant biting behavior reflects the complexity underlying fungal parasitic behavioral manipulation.</title>
        <authorList>
            <person name="de Bekker C."/>
            <person name="Ohm R.A."/>
            <person name="Loreto R.G."/>
            <person name="Sebastian A."/>
            <person name="Albert I."/>
            <person name="Merrow M."/>
            <person name="Brachmann A."/>
            <person name="Hughes D.P."/>
        </authorList>
    </citation>
    <scope>NUCLEOTIDE SEQUENCE [LARGE SCALE GENOMIC DNA]</scope>
    <source>
        <strain evidence="2 3">SC16a</strain>
    </source>
</reference>
<organism evidence="2 3">
    <name type="scientific">Ophiocordyceps unilateralis</name>
    <name type="common">Zombie-ant fungus</name>
    <name type="synonym">Torrubia unilateralis</name>
    <dbReference type="NCBI Taxonomy" id="268505"/>
    <lineage>
        <taxon>Eukaryota</taxon>
        <taxon>Fungi</taxon>
        <taxon>Dikarya</taxon>
        <taxon>Ascomycota</taxon>
        <taxon>Pezizomycotina</taxon>
        <taxon>Sordariomycetes</taxon>
        <taxon>Hypocreomycetidae</taxon>
        <taxon>Hypocreales</taxon>
        <taxon>Ophiocordycipitaceae</taxon>
        <taxon>Ophiocordyceps</taxon>
    </lineage>
</organism>
<gene>
    <name evidence="2" type="ORF">XA68_17075</name>
</gene>
<evidence type="ECO:0000256" key="1">
    <source>
        <dbReference type="SAM" id="Coils"/>
    </source>
</evidence>
<name>A0A2A9P536_OPHUN</name>
<comment type="caution">
    <text evidence="2">The sequence shown here is derived from an EMBL/GenBank/DDBJ whole genome shotgun (WGS) entry which is preliminary data.</text>
</comment>
<reference evidence="2 3" key="2">
    <citation type="journal article" date="2017" name="Sci. Rep.">
        <title>Ant-infecting Ophiocordyceps genomes reveal a high diversity of potential behavioral manipulation genes and a possible major role for enterotoxins.</title>
        <authorList>
            <person name="de Bekker C."/>
            <person name="Ohm R.A."/>
            <person name="Evans H.C."/>
            <person name="Brachmann A."/>
            <person name="Hughes D.P."/>
        </authorList>
    </citation>
    <scope>NUCLEOTIDE SEQUENCE [LARGE SCALE GENOMIC DNA]</scope>
    <source>
        <strain evidence="2 3">SC16a</strain>
    </source>
</reference>
<dbReference type="OrthoDB" id="5424793at2759"/>
<keyword evidence="1" id="KW-0175">Coiled coil</keyword>